<keyword evidence="8" id="KW-0732">Signal</keyword>
<gene>
    <name evidence="10" type="primary">SEMA5A</name>
    <name evidence="10" type="ORF">MS3_00002010</name>
</gene>
<dbReference type="InterPro" id="IPR001627">
    <property type="entry name" value="Semap_dom"/>
</dbReference>
<evidence type="ECO:0000313" key="11">
    <source>
        <dbReference type="Proteomes" id="UP000471633"/>
    </source>
</evidence>
<dbReference type="KEGG" id="shx:MS3_00002010"/>
<dbReference type="GO" id="GO:0007411">
    <property type="term" value="P:axon guidance"/>
    <property type="evidence" value="ECO:0007669"/>
    <property type="project" value="TreeGrafter"/>
</dbReference>
<dbReference type="GO" id="GO:0045499">
    <property type="term" value="F:chemorepellent activity"/>
    <property type="evidence" value="ECO:0007669"/>
    <property type="project" value="TreeGrafter"/>
</dbReference>
<protein>
    <submittedName>
        <fullName evidence="10">Semaphorin-5A</fullName>
    </submittedName>
</protein>
<dbReference type="CTD" id="9037"/>
<evidence type="ECO:0000256" key="5">
    <source>
        <dbReference type="ARBA" id="ARBA00022989"/>
    </source>
</evidence>
<evidence type="ECO:0000256" key="6">
    <source>
        <dbReference type="PROSITE-ProRule" id="PRU00352"/>
    </source>
</evidence>
<feature type="signal peptide" evidence="8">
    <location>
        <begin position="1"/>
        <end position="26"/>
    </location>
</feature>
<evidence type="ECO:0000256" key="2">
    <source>
        <dbReference type="ARBA" id="ARBA00022692"/>
    </source>
</evidence>
<dbReference type="InterPro" id="IPR036352">
    <property type="entry name" value="Semap_dom_sf"/>
</dbReference>
<dbReference type="GO" id="GO:0030215">
    <property type="term" value="F:semaphorin receptor binding"/>
    <property type="evidence" value="ECO:0007669"/>
    <property type="project" value="InterPro"/>
</dbReference>
<keyword evidence="7" id="KW-0472">Membrane</keyword>
<dbReference type="RefSeq" id="XP_051075026.1">
    <property type="nucleotide sequence ID" value="XM_051209570.1"/>
</dbReference>
<dbReference type="Gene3D" id="2.130.10.10">
    <property type="entry name" value="YVTN repeat-like/Quinoprotein amine dehydrogenase"/>
    <property type="match status" value="1"/>
</dbReference>
<dbReference type="Pfam" id="PF23260">
    <property type="entry name" value="TSP1_2"/>
    <property type="match status" value="1"/>
</dbReference>
<comment type="subcellular location">
    <subcellularLocation>
        <location evidence="1">Membrane</location>
        <topology evidence="1">Single-pass membrane protein</topology>
    </subcellularLocation>
</comment>
<dbReference type="Proteomes" id="UP000471633">
    <property type="component" value="Unassembled WGS sequence"/>
</dbReference>
<sequence length="1440" mass="165123">MKYPKLFIHCLYILTIFESILFKIESLNFNVPNYKIIYIDDFISHPKWMSTHKSFTFPKKSRIVQISVHSSSNSLFIAVNNSIIRVSAETFIKKDEASWSLSSQDISTCSEQDSNRKIPCNQYAVTLLKVVDKIFPGLNDSPLHRAGVYVCLSNGLIAECSLRQANNLRAPSKIHWKSVDHCPIDPDRPAVGFVASTQNLYIGTKIGSFKNAEMRIMKINSVENLNSIQPFKYPIRTSPDDRMIKQNNNTIFVHSFEFHNAVYFLFRELADETAESCDKSIVVSRIGRLCSSDDGNMFGVFNNFLKATITCLSTPEDGSNSLVFTEIQAVYVDQSTKTLFGTFQTSSSMPTASAICEYSLVEIESVFNGEFYKNDGVATATRNDYNCDKVASNPHSKNDYHLMFKTVRPRYDRPILVQQGEIYTQIVVSKIPGTLRSDMNMVIFVTNSEGILYKWHIKEFQLCLIELIYLMPRFSKSLSTKNVQMQIIYNNQNKKISKDSYILIAIENRLLRLPIARCKRFGDERIGCKLLRDPYCGWSEAKQKCIDLSTEEGILNNIVTYHSDTCVQSELIPNVKIKSEWGSWSEWNSCEQSSGTHKNNILLTQYSSEQFKLTGCNCRFRSCYSPISSEPNENECSNGSSVEISSCSYSGGWTGWSAWSGCEPVCYSVHHKFNVTPIRTRYRWCSNPSPVGNTYKCHGPDKHTEICTKEINRCSSETTPIFEWTSWSQWTSCTSSCNGGKQFRRRICKDKNGLRTDYAEKFTLDEVKTLLKDQSDNTNQLMCIGRAFEDRKCNTHPCSTTKILSAWSEWYITYESNGKENMQRRYRVECSAKLPESGSFQAQIDTQTRICKIDKDSHEINCEDLDKSFENFEKFLPVLSESISNDWSSWTECSQPCGGGSRFRKRIKPFLLRNTMDTLTKNDYEIEHELCNLQSCTGYWSCWSEWSKCSKNEPCAQPRGVQRRFRTCINEFNSPVSEMTQIHNTSLCYGGFEHSVQTIPCELEISETNCLQQRLNQVRYRKRSVEVEQLDIEKPLDSPEWAIWSECITVEHMSYPIRMRTRKSCENCEWIQFERCDTKKPVAPQEVLGDKYQSYKETVLNEDSAEQYDMLHAIIVTLVAFTTGFAIVIIPFITCTMRDRKNAQGKHKYQQPTSLSASIWCKITNERLSNKTQSNLLPYEWFLDNDDTNHNQLTFKSNSDSKLVKRILDDKNNGRKKKKLNIHEKNVDSLSNSLLLINSDKKHNRNQDYNDLTNQIHKEYHSKDSRKAAHNTTSSVQRPEVAGYNLDTSKSRTVVELKLCNDQNTTPNYDDVSNNNDVLLQSVQSTANKITNTTTIKQRPISDVRYVDPKSETRLSQVKIVSVLIPSSPPSEQVWSDMSVNNPMIHNVTINDTSKNGIPEDTSCFNEVYITPAENCRYDNEISLMEIDETTHTKSTIPDN</sequence>
<evidence type="ECO:0000256" key="8">
    <source>
        <dbReference type="SAM" id="SignalP"/>
    </source>
</evidence>
<feature type="chain" id="PRO_5036765706" evidence="8">
    <location>
        <begin position="27"/>
        <end position="1440"/>
    </location>
</feature>
<proteinExistence type="predicted"/>
<dbReference type="PROSITE" id="PS51004">
    <property type="entry name" value="SEMA"/>
    <property type="match status" value="1"/>
</dbReference>
<reference evidence="10" key="2">
    <citation type="journal article" date="2019" name="Gigascience">
        <title>High-quality Schistosoma haematobium genome achieved by single-molecule and long-range sequencing.</title>
        <authorList>
            <person name="Stroehlein A.J."/>
            <person name="Korhonen P.K."/>
            <person name="Chong T.M."/>
            <person name="Lim Y.L."/>
            <person name="Chan K.G."/>
            <person name="Webster B."/>
            <person name="Rollinson D."/>
            <person name="Brindley P.J."/>
            <person name="Gasser R.B."/>
            <person name="Young N.D."/>
        </authorList>
    </citation>
    <scope>NUCLEOTIDE SEQUENCE</scope>
</reference>
<keyword evidence="11" id="KW-1185">Reference proteome</keyword>
<reference evidence="10" key="4">
    <citation type="journal article" date="2022" name="PLoS Pathog.">
        <title>Chromosome-level genome of Schistosoma haematobium underpins genome-wide explorations of molecular variation.</title>
        <authorList>
            <person name="Stroehlein A.J."/>
            <person name="Korhonen P.K."/>
            <person name="Lee V.V."/>
            <person name="Ralph S.A."/>
            <person name="Mentink-Kane M."/>
            <person name="You H."/>
            <person name="McManus D.P."/>
            <person name="Tchuente L.T."/>
            <person name="Stothard J.R."/>
            <person name="Kaur P."/>
            <person name="Dudchenko O."/>
            <person name="Aiden E.L."/>
            <person name="Yang B."/>
            <person name="Yang H."/>
            <person name="Emery A.M."/>
            <person name="Webster B.L."/>
            <person name="Brindley P.J."/>
            <person name="Rollinson D."/>
            <person name="Chang B.C.H."/>
            <person name="Gasser R.B."/>
            <person name="Young N.D."/>
        </authorList>
    </citation>
    <scope>NUCLEOTIDE SEQUENCE</scope>
</reference>
<dbReference type="InterPro" id="IPR000884">
    <property type="entry name" value="TSP1_rpt"/>
</dbReference>
<organism evidence="10 11">
    <name type="scientific">Schistosoma haematobium</name>
    <name type="common">Blood fluke</name>
    <dbReference type="NCBI Taxonomy" id="6185"/>
    <lineage>
        <taxon>Eukaryota</taxon>
        <taxon>Metazoa</taxon>
        <taxon>Spiralia</taxon>
        <taxon>Lophotrochozoa</taxon>
        <taxon>Platyhelminthes</taxon>
        <taxon>Trematoda</taxon>
        <taxon>Digenea</taxon>
        <taxon>Strigeidida</taxon>
        <taxon>Schistosomatoidea</taxon>
        <taxon>Schistosomatidae</taxon>
        <taxon>Schistosoma</taxon>
    </lineage>
</organism>
<dbReference type="InterPro" id="IPR057563">
    <property type="entry name" value="Sema5A/B-like_TSP-1"/>
</dbReference>
<dbReference type="InterPro" id="IPR027231">
    <property type="entry name" value="Semaphorin"/>
</dbReference>
<dbReference type="GO" id="GO:0030335">
    <property type="term" value="P:positive regulation of cell migration"/>
    <property type="evidence" value="ECO:0007669"/>
    <property type="project" value="TreeGrafter"/>
</dbReference>
<dbReference type="SUPFAM" id="SSF82895">
    <property type="entry name" value="TSP-1 type 1 repeat"/>
    <property type="match status" value="4"/>
</dbReference>
<dbReference type="Pfam" id="PF01403">
    <property type="entry name" value="Sema"/>
    <property type="match status" value="1"/>
</dbReference>
<dbReference type="SUPFAM" id="SSF101912">
    <property type="entry name" value="Sema domain"/>
    <property type="match status" value="1"/>
</dbReference>
<name>A0A922LYT9_SCHHA</name>
<evidence type="ECO:0000256" key="1">
    <source>
        <dbReference type="ARBA" id="ARBA00004167"/>
    </source>
</evidence>
<dbReference type="SMART" id="SM00630">
    <property type="entry name" value="Sema"/>
    <property type="match status" value="1"/>
</dbReference>
<reference evidence="10" key="3">
    <citation type="submission" date="2021-06" db="EMBL/GenBank/DDBJ databases">
        <title>Chromosome-level genome assembly for S. haematobium.</title>
        <authorList>
            <person name="Stroehlein A.J."/>
        </authorList>
    </citation>
    <scope>NUCLEOTIDE SEQUENCE</scope>
</reference>
<comment type="caution">
    <text evidence="6">Lacks conserved residue(s) required for the propagation of feature annotation.</text>
</comment>
<dbReference type="Pfam" id="PF00090">
    <property type="entry name" value="TSP_1"/>
    <property type="match status" value="3"/>
</dbReference>
<dbReference type="GeneID" id="24590932"/>
<dbReference type="GO" id="GO:0005886">
    <property type="term" value="C:plasma membrane"/>
    <property type="evidence" value="ECO:0007669"/>
    <property type="project" value="TreeGrafter"/>
</dbReference>
<keyword evidence="5 7" id="KW-1133">Transmembrane helix</keyword>
<dbReference type="PROSITE" id="PS50092">
    <property type="entry name" value="TSP1"/>
    <property type="match status" value="4"/>
</dbReference>
<evidence type="ECO:0000259" key="9">
    <source>
        <dbReference type="PROSITE" id="PS51004"/>
    </source>
</evidence>
<dbReference type="Gene3D" id="2.20.100.10">
    <property type="entry name" value="Thrombospondin type-1 (TSP1) repeat"/>
    <property type="match status" value="4"/>
</dbReference>
<feature type="domain" description="Sema" evidence="9">
    <location>
        <begin position="40"/>
        <end position="515"/>
    </location>
</feature>
<comment type="caution">
    <text evidence="10">The sequence shown here is derived from an EMBL/GenBank/DDBJ whole genome shotgun (WGS) entry which is preliminary data.</text>
</comment>
<dbReference type="EMBL" id="AMPZ03000001">
    <property type="protein sequence ID" value="KAH9596289.1"/>
    <property type="molecule type" value="Genomic_DNA"/>
</dbReference>
<dbReference type="InterPro" id="IPR036383">
    <property type="entry name" value="TSP1_rpt_sf"/>
</dbReference>
<dbReference type="Gene3D" id="3.30.1680.10">
    <property type="entry name" value="ligand-binding face of the semaphorins, domain 2"/>
    <property type="match status" value="1"/>
</dbReference>
<accession>A0A922LYT9</accession>
<dbReference type="SMART" id="SM00209">
    <property type="entry name" value="TSP1"/>
    <property type="match status" value="5"/>
</dbReference>
<evidence type="ECO:0000256" key="7">
    <source>
        <dbReference type="SAM" id="Phobius"/>
    </source>
</evidence>
<keyword evidence="2 7" id="KW-0812">Transmembrane</keyword>
<dbReference type="GO" id="GO:0071526">
    <property type="term" value="P:semaphorin-plexin signaling pathway"/>
    <property type="evidence" value="ECO:0007669"/>
    <property type="project" value="TreeGrafter"/>
</dbReference>
<dbReference type="SUPFAM" id="SSF103575">
    <property type="entry name" value="Plexin repeat"/>
    <property type="match status" value="1"/>
</dbReference>
<keyword evidence="3" id="KW-0677">Repeat</keyword>
<reference evidence="10" key="1">
    <citation type="journal article" date="2012" name="Nat. Genet.">
        <title>Whole-genome sequence of Schistosoma haematobium.</title>
        <authorList>
            <person name="Young N.D."/>
            <person name="Jex A.R."/>
            <person name="Li B."/>
            <person name="Liu S."/>
            <person name="Yang L."/>
            <person name="Xiong Z."/>
            <person name="Li Y."/>
            <person name="Cantacessi C."/>
            <person name="Hall R.S."/>
            <person name="Xu X."/>
            <person name="Chen F."/>
            <person name="Wu X."/>
            <person name="Zerlotini A."/>
            <person name="Oliveira G."/>
            <person name="Hofmann A."/>
            <person name="Zhang G."/>
            <person name="Fang X."/>
            <person name="Kang Y."/>
            <person name="Campbell B.E."/>
            <person name="Loukas A."/>
            <person name="Ranganathan S."/>
            <person name="Rollinson D."/>
            <person name="Rinaldi G."/>
            <person name="Brindley P.J."/>
            <person name="Yang H."/>
            <person name="Wang J."/>
            <person name="Wang J."/>
            <person name="Gasser R.B."/>
        </authorList>
    </citation>
    <scope>NUCLEOTIDE SEQUENCE</scope>
</reference>
<feature type="transmembrane region" description="Helical" evidence="7">
    <location>
        <begin position="1110"/>
        <end position="1133"/>
    </location>
</feature>
<dbReference type="PANTHER" id="PTHR11036">
    <property type="entry name" value="SEMAPHORIN"/>
    <property type="match status" value="1"/>
</dbReference>
<evidence type="ECO:0000256" key="3">
    <source>
        <dbReference type="ARBA" id="ARBA00022737"/>
    </source>
</evidence>
<dbReference type="InterPro" id="IPR015943">
    <property type="entry name" value="WD40/YVTN_repeat-like_dom_sf"/>
</dbReference>
<keyword evidence="4" id="KW-0524">Neurogenesis</keyword>
<evidence type="ECO:0000256" key="4">
    <source>
        <dbReference type="ARBA" id="ARBA00022902"/>
    </source>
</evidence>
<evidence type="ECO:0000313" key="10">
    <source>
        <dbReference type="EMBL" id="KAH9596289.1"/>
    </source>
</evidence>
<dbReference type="PANTHER" id="PTHR11036:SF127">
    <property type="entry name" value="SEMAPHORIN-1A"/>
    <property type="match status" value="1"/>
</dbReference>